<dbReference type="InterPro" id="IPR050229">
    <property type="entry name" value="GlpE_sulfurtransferase"/>
</dbReference>
<dbReference type="Pfam" id="PF01022">
    <property type="entry name" value="HTH_5"/>
    <property type="match status" value="1"/>
</dbReference>
<evidence type="ECO:0000313" key="3">
    <source>
        <dbReference type="EMBL" id="AJK68491.1"/>
    </source>
</evidence>
<dbReference type="STRING" id="1224162.B840_04360"/>
<dbReference type="AlphaFoldDB" id="A0A0B6TUT0"/>
<evidence type="ECO:0000313" key="4">
    <source>
        <dbReference type="Proteomes" id="UP000031928"/>
    </source>
</evidence>
<dbReference type="PANTHER" id="PTHR43031">
    <property type="entry name" value="FAD-DEPENDENT OXIDOREDUCTASE"/>
    <property type="match status" value="1"/>
</dbReference>
<dbReference type="HOGENOM" id="CLU_108527_0_0_11"/>
<evidence type="ECO:0000259" key="1">
    <source>
        <dbReference type="PROSITE" id="PS50206"/>
    </source>
</evidence>
<gene>
    <name evidence="3" type="ORF">B840_04360</name>
</gene>
<dbReference type="EMBL" id="CP007790">
    <property type="protein sequence ID" value="AJK68491.1"/>
    <property type="molecule type" value="Genomic_DNA"/>
</dbReference>
<dbReference type="PRINTS" id="PR00778">
    <property type="entry name" value="HTHARSR"/>
</dbReference>
<accession>A0A0B6TUT0</accession>
<dbReference type="RefSeq" id="WP_042621114.1">
    <property type="nucleotide sequence ID" value="NZ_CP007790.1"/>
</dbReference>
<dbReference type="InterPro" id="IPR036390">
    <property type="entry name" value="WH_DNA-bd_sf"/>
</dbReference>
<dbReference type="NCBIfam" id="NF033788">
    <property type="entry name" value="HTH_metalloreg"/>
    <property type="match status" value="1"/>
</dbReference>
<dbReference type="SMART" id="SM00450">
    <property type="entry name" value="RHOD"/>
    <property type="match status" value="1"/>
</dbReference>
<dbReference type="SUPFAM" id="SSF52821">
    <property type="entry name" value="Rhodanese/Cell cycle control phosphatase"/>
    <property type="match status" value="1"/>
</dbReference>
<dbReference type="CDD" id="cd00090">
    <property type="entry name" value="HTH_ARSR"/>
    <property type="match status" value="1"/>
</dbReference>
<keyword evidence="4" id="KW-1185">Reference proteome</keyword>
<reference evidence="3 4" key="1">
    <citation type="submission" date="2014-05" db="EMBL/GenBank/DDBJ databases">
        <title>Complete genome sequence of Corynebacterium marinum DSM 44953.</title>
        <authorList>
            <person name="Schaffert L."/>
            <person name="Albersmeier A."/>
            <person name="Kalinowski J."/>
            <person name="Ruckert C."/>
        </authorList>
    </citation>
    <scope>NUCLEOTIDE SEQUENCE [LARGE SCALE GENOMIC DNA]</scope>
    <source>
        <strain evidence="3 4">DSM 44953</strain>
    </source>
</reference>
<feature type="domain" description="HTH arsR-type" evidence="2">
    <location>
        <begin position="14"/>
        <end position="108"/>
    </location>
</feature>
<dbReference type="PROSITE" id="PS50206">
    <property type="entry name" value="RHODANESE_3"/>
    <property type="match status" value="1"/>
</dbReference>
<dbReference type="SMART" id="SM00418">
    <property type="entry name" value="HTH_ARSR"/>
    <property type="match status" value="1"/>
</dbReference>
<dbReference type="InterPro" id="IPR001845">
    <property type="entry name" value="HTH_ArsR_DNA-bd_dom"/>
</dbReference>
<dbReference type="InterPro" id="IPR036873">
    <property type="entry name" value="Rhodanese-like_dom_sf"/>
</dbReference>
<dbReference type="Gene3D" id="3.40.250.10">
    <property type="entry name" value="Rhodanese-like domain"/>
    <property type="match status" value="1"/>
</dbReference>
<evidence type="ECO:0000259" key="2">
    <source>
        <dbReference type="PROSITE" id="PS50987"/>
    </source>
</evidence>
<dbReference type="InterPro" id="IPR011991">
    <property type="entry name" value="ArsR-like_HTH"/>
</dbReference>
<dbReference type="Pfam" id="PF00581">
    <property type="entry name" value="Rhodanese"/>
    <property type="match status" value="1"/>
</dbReference>
<dbReference type="SUPFAM" id="SSF46785">
    <property type="entry name" value="Winged helix' DNA-binding domain"/>
    <property type="match status" value="1"/>
</dbReference>
<proteinExistence type="predicted"/>
<dbReference type="InterPro" id="IPR036388">
    <property type="entry name" value="WH-like_DNA-bd_sf"/>
</dbReference>
<organism evidence="3 4">
    <name type="scientific">Corynebacterium marinum DSM 44953</name>
    <dbReference type="NCBI Taxonomy" id="1224162"/>
    <lineage>
        <taxon>Bacteria</taxon>
        <taxon>Bacillati</taxon>
        <taxon>Actinomycetota</taxon>
        <taxon>Actinomycetes</taxon>
        <taxon>Mycobacteriales</taxon>
        <taxon>Corynebacteriaceae</taxon>
        <taxon>Corynebacterium</taxon>
    </lineage>
</organism>
<dbReference type="InterPro" id="IPR001763">
    <property type="entry name" value="Rhodanese-like_dom"/>
</dbReference>
<dbReference type="KEGG" id="cmq:B840_04360"/>
<sequence length="227" mass="24628">MTSQSREPLDGRAFKDEIFTHLARVGAALGNAKRVEIVDVLLQGERTVESLAGQVAATVANTSRHLQILAAVGLVARRAEGNLRVYRIADSEVATAYLTLTGLAERHIREIADLADAFFTEVDGARAISFEEFDRLRETGEALLVDVRPSSEFDAGHAVGAVNIPLSELDSRMSELPADRDIVAYCRGPYCVMSAHAVARLREAGFSALRMEGGYPGWREAGRAVTE</sequence>
<dbReference type="GO" id="GO:0003700">
    <property type="term" value="F:DNA-binding transcription factor activity"/>
    <property type="evidence" value="ECO:0007669"/>
    <property type="project" value="InterPro"/>
</dbReference>
<dbReference type="PROSITE" id="PS50987">
    <property type="entry name" value="HTH_ARSR_2"/>
    <property type="match status" value="1"/>
</dbReference>
<feature type="domain" description="Rhodanese" evidence="1">
    <location>
        <begin position="138"/>
        <end position="227"/>
    </location>
</feature>
<dbReference type="Proteomes" id="UP000031928">
    <property type="component" value="Chromosome"/>
</dbReference>
<protein>
    <submittedName>
        <fullName evidence="3">ArsR family transcriptional regulator</fullName>
    </submittedName>
</protein>
<dbReference type="Gene3D" id="1.10.10.10">
    <property type="entry name" value="Winged helix-like DNA-binding domain superfamily/Winged helix DNA-binding domain"/>
    <property type="match status" value="1"/>
</dbReference>
<name>A0A0B6TUT0_9CORY</name>
<dbReference type="CDD" id="cd00158">
    <property type="entry name" value="RHOD"/>
    <property type="match status" value="1"/>
</dbReference>
<dbReference type="PANTHER" id="PTHR43031:SF18">
    <property type="entry name" value="RHODANESE-RELATED SULFURTRANSFERASES"/>
    <property type="match status" value="1"/>
</dbReference>